<keyword evidence="2" id="KW-0732">Signal</keyword>
<evidence type="ECO:0000259" key="3">
    <source>
        <dbReference type="PROSITE" id="PS51767"/>
    </source>
</evidence>
<dbReference type="InterPro" id="IPR001461">
    <property type="entry name" value="Aspartic_peptidase_A1"/>
</dbReference>
<sequence length="379" mass="39201">MFLHSGSGFRAAFALCLLAANQASAAGTLKAPFKSTLASGTTSLYNASAPLANAALKVVATVQAGDNQTFSEVLIDTGSAILWVGGESAYVPGAYTQVTNQTFSVGYGAGGVSGTAYIDRVTIGSATVDSQIIGAANWSYGFTLEKPIDGILGLGPSGSNAGEVSGYTSTPTFVESLVAEGTIEKPVFGIYVSPLSETGVPEGSGEIAFGGVDESKISGDVTWLEQTEPINFHWEFNASSFSWGDQVLASGSIAARTDTGVLPIAVPNDGFFTIVDSVAGATIDNHSALEGCIIFPSNMTADNLPDLGIGIGNLNFSIPASRYIVPTSLFGALNITDNMTHTWIAPGGPEFFDLGQKFLEGAYSAYDMENHLVGFAYLA</sequence>
<feature type="domain" description="Peptidase A1" evidence="3">
    <location>
        <begin position="58"/>
        <end position="376"/>
    </location>
</feature>
<accession>A0A165BNX3</accession>
<dbReference type="InterPro" id="IPR034164">
    <property type="entry name" value="Pepsin-like_dom"/>
</dbReference>
<dbReference type="PROSITE" id="PS51767">
    <property type="entry name" value="PEPTIDASE_A1"/>
    <property type="match status" value="1"/>
</dbReference>
<dbReference type="InterPro" id="IPR033121">
    <property type="entry name" value="PEPTIDASE_A1"/>
</dbReference>
<organism evidence="4 5">
    <name type="scientific">Laetiporus sulphureus 93-53</name>
    <dbReference type="NCBI Taxonomy" id="1314785"/>
    <lineage>
        <taxon>Eukaryota</taxon>
        <taxon>Fungi</taxon>
        <taxon>Dikarya</taxon>
        <taxon>Basidiomycota</taxon>
        <taxon>Agaricomycotina</taxon>
        <taxon>Agaricomycetes</taxon>
        <taxon>Polyporales</taxon>
        <taxon>Laetiporus</taxon>
    </lineage>
</organism>
<dbReference type="AlphaFoldDB" id="A0A165BNX3"/>
<proteinExistence type="inferred from homology"/>
<comment type="similarity">
    <text evidence="1">Belongs to the peptidase A1 family.</text>
</comment>
<keyword evidence="4" id="KW-0645">Protease</keyword>
<dbReference type="Pfam" id="PF00026">
    <property type="entry name" value="Asp"/>
    <property type="match status" value="1"/>
</dbReference>
<dbReference type="Gene3D" id="2.40.70.10">
    <property type="entry name" value="Acid Proteases"/>
    <property type="match status" value="2"/>
</dbReference>
<evidence type="ECO:0000256" key="1">
    <source>
        <dbReference type="ARBA" id="ARBA00007447"/>
    </source>
</evidence>
<dbReference type="CDD" id="cd05471">
    <property type="entry name" value="pepsin_like"/>
    <property type="match status" value="1"/>
</dbReference>
<dbReference type="SUPFAM" id="SSF50630">
    <property type="entry name" value="Acid proteases"/>
    <property type="match status" value="1"/>
</dbReference>
<dbReference type="InterPro" id="IPR021109">
    <property type="entry name" value="Peptidase_aspartic_dom_sf"/>
</dbReference>
<dbReference type="PANTHER" id="PTHR47966:SF51">
    <property type="entry name" value="BETA-SITE APP-CLEAVING ENZYME, ISOFORM A-RELATED"/>
    <property type="match status" value="1"/>
</dbReference>
<keyword evidence="4" id="KW-0378">Hydrolase</keyword>
<feature type="chain" id="PRO_5007855684" evidence="2">
    <location>
        <begin position="26"/>
        <end position="379"/>
    </location>
</feature>
<evidence type="ECO:0000313" key="4">
    <source>
        <dbReference type="EMBL" id="KZT01388.1"/>
    </source>
</evidence>
<reference evidence="4 5" key="1">
    <citation type="journal article" date="2016" name="Mol. Biol. Evol.">
        <title>Comparative Genomics of Early-Diverging Mushroom-Forming Fungi Provides Insights into the Origins of Lignocellulose Decay Capabilities.</title>
        <authorList>
            <person name="Nagy L.G."/>
            <person name="Riley R."/>
            <person name="Tritt A."/>
            <person name="Adam C."/>
            <person name="Daum C."/>
            <person name="Floudas D."/>
            <person name="Sun H."/>
            <person name="Yadav J.S."/>
            <person name="Pangilinan J."/>
            <person name="Larsson K.H."/>
            <person name="Matsuura K."/>
            <person name="Barry K."/>
            <person name="Labutti K."/>
            <person name="Kuo R."/>
            <person name="Ohm R.A."/>
            <person name="Bhattacharya S.S."/>
            <person name="Shirouzu T."/>
            <person name="Yoshinaga Y."/>
            <person name="Martin F.M."/>
            <person name="Grigoriev I.V."/>
            <person name="Hibbett D.S."/>
        </authorList>
    </citation>
    <scope>NUCLEOTIDE SEQUENCE [LARGE SCALE GENOMIC DNA]</scope>
    <source>
        <strain evidence="4 5">93-53</strain>
    </source>
</reference>
<dbReference type="PANTHER" id="PTHR47966">
    <property type="entry name" value="BETA-SITE APP-CLEAVING ENZYME, ISOFORM A-RELATED"/>
    <property type="match status" value="1"/>
</dbReference>
<gene>
    <name evidence="4" type="ORF">LAESUDRAFT_731244</name>
</gene>
<dbReference type="GO" id="GO:0004190">
    <property type="term" value="F:aspartic-type endopeptidase activity"/>
    <property type="evidence" value="ECO:0007669"/>
    <property type="project" value="InterPro"/>
</dbReference>
<name>A0A165BNX3_9APHY</name>
<dbReference type="Proteomes" id="UP000076871">
    <property type="component" value="Unassembled WGS sequence"/>
</dbReference>
<dbReference type="OrthoDB" id="660550at2759"/>
<dbReference type="RefSeq" id="XP_040759128.1">
    <property type="nucleotide sequence ID" value="XM_040910004.1"/>
</dbReference>
<protein>
    <submittedName>
        <fullName evidence="4">Acid protease</fullName>
    </submittedName>
</protein>
<dbReference type="EMBL" id="KV427665">
    <property type="protein sequence ID" value="KZT01388.1"/>
    <property type="molecule type" value="Genomic_DNA"/>
</dbReference>
<dbReference type="GO" id="GO:0006508">
    <property type="term" value="P:proteolysis"/>
    <property type="evidence" value="ECO:0007669"/>
    <property type="project" value="UniProtKB-KW"/>
</dbReference>
<dbReference type="GeneID" id="63827033"/>
<dbReference type="InParanoid" id="A0A165BNX3"/>
<evidence type="ECO:0000256" key="2">
    <source>
        <dbReference type="SAM" id="SignalP"/>
    </source>
</evidence>
<dbReference type="STRING" id="1314785.A0A165BNX3"/>
<dbReference type="PRINTS" id="PR00792">
    <property type="entry name" value="PEPSIN"/>
</dbReference>
<keyword evidence="5" id="KW-1185">Reference proteome</keyword>
<evidence type="ECO:0000313" key="5">
    <source>
        <dbReference type="Proteomes" id="UP000076871"/>
    </source>
</evidence>
<feature type="signal peptide" evidence="2">
    <location>
        <begin position="1"/>
        <end position="25"/>
    </location>
</feature>